<feature type="compositionally biased region" description="Polar residues" evidence="1">
    <location>
        <begin position="267"/>
        <end position="282"/>
    </location>
</feature>
<dbReference type="InterPro" id="IPR002477">
    <property type="entry name" value="Peptidoglycan-bd-like"/>
</dbReference>
<dbReference type="InterPro" id="IPR036365">
    <property type="entry name" value="PGBD-like_sf"/>
</dbReference>
<dbReference type="Pfam" id="PF01471">
    <property type="entry name" value="PG_binding_1"/>
    <property type="match status" value="1"/>
</dbReference>
<keyword evidence="4" id="KW-1185">Reference proteome</keyword>
<reference evidence="4" key="1">
    <citation type="journal article" date="2011" name="Genome Res.">
        <title>Phylogeny-wide analysis of social amoeba genomes highlights ancient origins for complex intercellular communication.</title>
        <authorList>
            <person name="Heidel A.J."/>
            <person name="Lawal H.M."/>
            <person name="Felder M."/>
            <person name="Schilde C."/>
            <person name="Helps N.R."/>
            <person name="Tunggal B."/>
            <person name="Rivero F."/>
            <person name="John U."/>
            <person name="Schleicher M."/>
            <person name="Eichinger L."/>
            <person name="Platzer M."/>
            <person name="Noegel A.A."/>
            <person name="Schaap P."/>
            <person name="Gloeckner G."/>
        </authorList>
    </citation>
    <scope>NUCLEOTIDE SEQUENCE [LARGE SCALE GENOMIC DNA]</scope>
    <source>
        <strain evidence="4">SH3</strain>
    </source>
</reference>
<evidence type="ECO:0000313" key="4">
    <source>
        <dbReference type="Proteomes" id="UP000007797"/>
    </source>
</evidence>
<dbReference type="EMBL" id="GL883013">
    <property type="protein sequence ID" value="EGG20014.1"/>
    <property type="molecule type" value="Genomic_DNA"/>
</dbReference>
<evidence type="ECO:0000256" key="1">
    <source>
        <dbReference type="SAM" id="MobiDB-lite"/>
    </source>
</evidence>
<evidence type="ECO:0000259" key="2">
    <source>
        <dbReference type="Pfam" id="PF01471"/>
    </source>
</evidence>
<dbReference type="PANTHER" id="PTHR12761">
    <property type="entry name" value="HERMANSKY-PUDLAK SYNDROME PROTEIN 1"/>
    <property type="match status" value="1"/>
</dbReference>
<dbReference type="OrthoDB" id="18426at2759"/>
<sequence>MNDCDDDDDDDEIIINKDDKDDIFACIYPSTTSALYIEHIFEGVLAPQLQTIINFISGTIGQRPQFIKAGKLKFVFQYNDYINNNQKNSDLLWFVLVSDDDDSETLLRNRLTLLNHLYSMVLGNQLIDRKNGVKINMRVLKQKMSTISATVNALFDESQSVLCQAFEYLELNERIRTRVSHALTDLLNEYPQTSYAAIYIGQKLITFHCKQKPHLQNFDLFLLSIYCQIQLKPRERFTYKREEDEILEEQTTPASIAQEISSFENVSPRNLDEGNQSFNSPPTGGLGDDRSSGEDDMFETAPEDFEEPISFLASPFLSQLIDDTNNQNSDNIPTLSKSKRHKLSILMDSLKEGVKSSSPPEAISVLNYSLLFIGYMEDTLSKEMYTSNTEFAIKKFQLDNGFPETGIADFPTMKSILYKVKNSPVNILKKKERN</sequence>
<feature type="domain" description="Peptidoglycan binding-like" evidence="2">
    <location>
        <begin position="372"/>
        <end position="414"/>
    </location>
</feature>
<dbReference type="RefSeq" id="XP_004366997.1">
    <property type="nucleotide sequence ID" value="XM_004366940.1"/>
</dbReference>
<dbReference type="SUPFAM" id="SSF47090">
    <property type="entry name" value="PGBD-like"/>
    <property type="match status" value="1"/>
</dbReference>
<accession>F4PVK0</accession>
<dbReference type="InterPro" id="IPR026053">
    <property type="entry name" value="HPS1"/>
</dbReference>
<protein>
    <recommendedName>
        <fullName evidence="2">Peptidoglycan binding-like domain-containing protein</fullName>
    </recommendedName>
</protein>
<organism evidence="3 4">
    <name type="scientific">Cavenderia fasciculata</name>
    <name type="common">Slime mold</name>
    <name type="synonym">Dictyostelium fasciculatum</name>
    <dbReference type="NCBI Taxonomy" id="261658"/>
    <lineage>
        <taxon>Eukaryota</taxon>
        <taxon>Amoebozoa</taxon>
        <taxon>Evosea</taxon>
        <taxon>Eumycetozoa</taxon>
        <taxon>Dictyostelia</taxon>
        <taxon>Acytosteliales</taxon>
        <taxon>Cavenderiaceae</taxon>
        <taxon>Cavenderia</taxon>
    </lineage>
</organism>
<dbReference type="GeneID" id="14872225"/>
<dbReference type="Proteomes" id="UP000007797">
    <property type="component" value="Unassembled WGS sequence"/>
</dbReference>
<name>F4PVK0_CACFS</name>
<feature type="region of interest" description="Disordered" evidence="1">
    <location>
        <begin position="267"/>
        <end position="298"/>
    </location>
</feature>
<dbReference type="KEGG" id="dfa:DFA_07130"/>
<dbReference type="AlphaFoldDB" id="F4PVK0"/>
<gene>
    <name evidence="3" type="ORF">DFA_07130</name>
</gene>
<dbReference type="PANTHER" id="PTHR12761:SF1">
    <property type="entry name" value="BLOC-3 COMPLEX MEMBER HPS1"/>
    <property type="match status" value="1"/>
</dbReference>
<dbReference type="GO" id="GO:0005085">
    <property type="term" value="F:guanyl-nucleotide exchange factor activity"/>
    <property type="evidence" value="ECO:0007669"/>
    <property type="project" value="TreeGrafter"/>
</dbReference>
<dbReference type="STRING" id="1054147.F4PVK0"/>
<dbReference type="GO" id="GO:0031085">
    <property type="term" value="C:BLOC-3 complex"/>
    <property type="evidence" value="ECO:0007669"/>
    <property type="project" value="TreeGrafter"/>
</dbReference>
<evidence type="ECO:0000313" key="3">
    <source>
        <dbReference type="EMBL" id="EGG20014.1"/>
    </source>
</evidence>
<proteinExistence type="predicted"/>